<comment type="caution">
    <text evidence="2">The sequence shown here is derived from an EMBL/GenBank/DDBJ whole genome shotgun (WGS) entry which is preliminary data.</text>
</comment>
<evidence type="ECO:0000313" key="3">
    <source>
        <dbReference type="Proteomes" id="UP000009328"/>
    </source>
</evidence>
<name>K0KMM4_WICCF</name>
<keyword evidence="3" id="KW-1185">Reference proteome</keyword>
<dbReference type="HOGENOM" id="CLU_1723747_0_0_1"/>
<evidence type="ECO:0000256" key="1">
    <source>
        <dbReference type="SAM" id="MobiDB-lite"/>
    </source>
</evidence>
<evidence type="ECO:0000313" key="2">
    <source>
        <dbReference type="EMBL" id="CCH42363.1"/>
    </source>
</evidence>
<accession>K0KMM4</accession>
<organism evidence="2 3">
    <name type="scientific">Wickerhamomyces ciferrii (strain ATCC 14091 / BCRC 22168 / CBS 111 / JCM 3599 / NBRC 0793 / NRRL Y-1031 F-60-10)</name>
    <name type="common">Yeast</name>
    <name type="synonym">Pichia ciferrii</name>
    <dbReference type="NCBI Taxonomy" id="1206466"/>
    <lineage>
        <taxon>Eukaryota</taxon>
        <taxon>Fungi</taxon>
        <taxon>Dikarya</taxon>
        <taxon>Ascomycota</taxon>
        <taxon>Saccharomycotina</taxon>
        <taxon>Saccharomycetes</taxon>
        <taxon>Phaffomycetales</taxon>
        <taxon>Wickerhamomycetaceae</taxon>
        <taxon>Wickerhamomyces</taxon>
    </lineage>
</organism>
<reference evidence="2 3" key="1">
    <citation type="journal article" date="2012" name="Eukaryot. Cell">
        <title>Draft genome sequence of Wickerhamomyces ciferrii NRRL Y-1031 F-60-10.</title>
        <authorList>
            <person name="Schneider J."/>
            <person name="Andrea H."/>
            <person name="Blom J."/>
            <person name="Jaenicke S."/>
            <person name="Ruckert C."/>
            <person name="Schorsch C."/>
            <person name="Szczepanowski R."/>
            <person name="Farwick M."/>
            <person name="Goesmann A."/>
            <person name="Puhler A."/>
            <person name="Schaffer S."/>
            <person name="Tauch A."/>
            <person name="Kohler T."/>
            <person name="Brinkrolf K."/>
        </authorList>
    </citation>
    <scope>NUCLEOTIDE SEQUENCE [LARGE SCALE GENOMIC DNA]</scope>
    <source>
        <strain evidence="3">ATCC 14091 / BCRC 22168 / CBS 111 / JCM 3599 / NBRC 0793 / NRRL Y-1031 F-60-10</strain>
    </source>
</reference>
<dbReference type="InParanoid" id="K0KMM4"/>
<sequence>MAKHRVKPYSTPGTTWRLKVLHIRHSNLSQLESQYPNELIIASPINQSMIKQSIQKSFNSNTSKSNNKQSSTISGRPFSVFSSNLLNDSKNSLSRNSTSDHSSISSSTLTNPISNPNSISNTLTNRSSSNKLQLKYRNTINNPNDDEILPSV</sequence>
<protein>
    <submittedName>
        <fullName evidence="2">Uncharacterized protein</fullName>
    </submittedName>
</protein>
<gene>
    <name evidence="2" type="ORF">BN7_1908</name>
</gene>
<feature type="compositionally biased region" description="Low complexity" evidence="1">
    <location>
        <begin position="56"/>
        <end position="74"/>
    </location>
</feature>
<dbReference type="Proteomes" id="UP000009328">
    <property type="component" value="Unassembled WGS sequence"/>
</dbReference>
<dbReference type="EMBL" id="CAIF01000041">
    <property type="protein sequence ID" value="CCH42363.1"/>
    <property type="molecule type" value="Genomic_DNA"/>
</dbReference>
<proteinExistence type="predicted"/>
<feature type="region of interest" description="Disordered" evidence="1">
    <location>
        <begin position="56"/>
        <end position="76"/>
    </location>
</feature>
<feature type="region of interest" description="Disordered" evidence="1">
    <location>
        <begin position="90"/>
        <end position="129"/>
    </location>
</feature>
<feature type="compositionally biased region" description="Low complexity" evidence="1">
    <location>
        <begin position="90"/>
        <end position="125"/>
    </location>
</feature>
<dbReference type="AlphaFoldDB" id="K0KMM4"/>